<dbReference type="AlphaFoldDB" id="A0A8D8QFM1"/>
<accession>A0A8D8QFM1</accession>
<dbReference type="InterPro" id="IPR044792">
    <property type="entry name" value="TAR1"/>
</dbReference>
<reference evidence="1" key="1">
    <citation type="submission" date="2021-05" db="EMBL/GenBank/DDBJ databases">
        <authorList>
            <person name="Alioto T."/>
            <person name="Alioto T."/>
            <person name="Gomez Garrido J."/>
        </authorList>
    </citation>
    <scope>NUCLEOTIDE SEQUENCE</scope>
</reference>
<proteinExistence type="predicted"/>
<dbReference type="EMBL" id="HBUF01075776">
    <property type="protein sequence ID" value="CAG6631058.1"/>
    <property type="molecule type" value="Transcribed_RNA"/>
</dbReference>
<organism evidence="1">
    <name type="scientific">Cacopsylla melanoneura</name>
    <dbReference type="NCBI Taxonomy" id="428564"/>
    <lineage>
        <taxon>Eukaryota</taxon>
        <taxon>Metazoa</taxon>
        <taxon>Ecdysozoa</taxon>
        <taxon>Arthropoda</taxon>
        <taxon>Hexapoda</taxon>
        <taxon>Insecta</taxon>
        <taxon>Pterygota</taxon>
        <taxon>Neoptera</taxon>
        <taxon>Paraneoptera</taxon>
        <taxon>Hemiptera</taxon>
        <taxon>Sternorrhyncha</taxon>
        <taxon>Psylloidea</taxon>
        <taxon>Psyllidae</taxon>
        <taxon>Psyllinae</taxon>
        <taxon>Cacopsylla</taxon>
    </lineage>
</organism>
<dbReference type="PANTHER" id="PTHR47188">
    <property type="entry name" value="PROTEIN TAR1"/>
    <property type="match status" value="1"/>
</dbReference>
<sequence length="163" mass="17913">MESILGISPCYKTGGLRPLRQHPSRSAVLGPGRLHATGGYNTARRQLHSTSLSPTPQTDAGLRAVECLRENPDGSTAPKSGCQRFPFNNFTYCLTLFPKCFSSFDHSTCALSVSGQYLALEEIYLPFRAAFPNNSTRRKSFTWARAPAAYGILTLYDVLFQGT</sequence>
<evidence type="ECO:0000313" key="1">
    <source>
        <dbReference type="EMBL" id="CAG6631058.1"/>
    </source>
</evidence>
<dbReference type="PANTHER" id="PTHR47188:SF1">
    <property type="entry name" value="PROTEIN TAR1"/>
    <property type="match status" value="1"/>
</dbReference>
<dbReference type="GO" id="GO:0043457">
    <property type="term" value="P:regulation of cellular respiration"/>
    <property type="evidence" value="ECO:0007669"/>
    <property type="project" value="InterPro"/>
</dbReference>
<name>A0A8D8QFM1_9HEMI</name>
<protein>
    <submittedName>
        <fullName evidence="1">Protein TAR1</fullName>
    </submittedName>
</protein>